<comment type="caution">
    <text evidence="5">The sequence shown here is derived from an EMBL/GenBank/DDBJ whole genome shotgun (WGS) entry which is preliminary data.</text>
</comment>
<dbReference type="Pfam" id="PF08031">
    <property type="entry name" value="BBE"/>
    <property type="match status" value="1"/>
</dbReference>
<comment type="similarity">
    <text evidence="1">Belongs to the oxygen-dependent FAD-linked oxidoreductase family.</text>
</comment>
<dbReference type="PANTHER" id="PTHR13878">
    <property type="entry name" value="GULONOLACTONE OXIDASE"/>
    <property type="match status" value="1"/>
</dbReference>
<dbReference type="Gene3D" id="3.30.465.10">
    <property type="match status" value="2"/>
</dbReference>
<dbReference type="GO" id="GO:0016491">
    <property type="term" value="F:oxidoreductase activity"/>
    <property type="evidence" value="ECO:0007669"/>
    <property type="project" value="UniProtKB-KW"/>
</dbReference>
<dbReference type="PROSITE" id="PS51387">
    <property type="entry name" value="FAD_PCMH"/>
    <property type="match status" value="1"/>
</dbReference>
<evidence type="ECO:0000259" key="4">
    <source>
        <dbReference type="PROSITE" id="PS51387"/>
    </source>
</evidence>
<dbReference type="InterPro" id="IPR016169">
    <property type="entry name" value="FAD-bd_PCMH_sub2"/>
</dbReference>
<dbReference type="SUPFAM" id="SSF56176">
    <property type="entry name" value="FAD-binding/transporter-associated domain-like"/>
    <property type="match status" value="1"/>
</dbReference>
<evidence type="ECO:0000256" key="1">
    <source>
        <dbReference type="ARBA" id="ARBA00005466"/>
    </source>
</evidence>
<proteinExistence type="inferred from homology"/>
<evidence type="ECO:0000313" key="6">
    <source>
        <dbReference type="Proteomes" id="UP001301769"/>
    </source>
</evidence>
<keyword evidence="6" id="KW-1185">Reference proteome</keyword>
<evidence type="ECO:0000313" key="5">
    <source>
        <dbReference type="EMBL" id="KAK4215362.1"/>
    </source>
</evidence>
<evidence type="ECO:0000256" key="3">
    <source>
        <dbReference type="SAM" id="SignalP"/>
    </source>
</evidence>
<sequence>MLFSSFLPFVTVCVSAVGAYRPAARAPHHIPKNNCKVIPGDRKWPGVPEWNALNKTVGGRLIRGTPVAQVCYGPNADATKCSDLQSSWGVVDHFLNNPVAVIPPYWDNNTCHPFVPLGTDVSSCGIGNLAVYAINVSDAATVAAGMKFARQKNIRLVIKNTGHDFLGGSQGLGSLALWTHNLKDIKFLNYTSATYNGPAVKIGAGVQFKELSRLAEARGLRVVGGSCPTVGANGGWRQGGGHGPLVSAHGLGADQTLEMEVVTADGKLRKISPTKDADLFYALNGGGAGNWAVVLSSTIKAHQDGPIAGSILFFDNTHDDTYWAAVEAWTRHLPALNSIPGFASEIFITQDVFALDMATWPGATEAQMIEALTPFYNSIKELNITITKNETAVQRSYVEHYNTYVGSDQIFTRNLTIGGRLIPRSFVEEGSLVSNLTSSIRSMFESSPNTTIYYLGYNASLPAGVTSQTNAIFPAWRESLFLINLVTWSDPMTPWNTLKDSLATINNWQQTLRELTPGGGGYINEGTFDEDTWKEDYFGGTYEKLARIKKKYDPEHLLYVKPGVRADEWVQLGDGRLCKV</sequence>
<keyword evidence="3" id="KW-0732">Signal</keyword>
<organism evidence="5 6">
    <name type="scientific">Rhypophila decipiens</name>
    <dbReference type="NCBI Taxonomy" id="261697"/>
    <lineage>
        <taxon>Eukaryota</taxon>
        <taxon>Fungi</taxon>
        <taxon>Dikarya</taxon>
        <taxon>Ascomycota</taxon>
        <taxon>Pezizomycotina</taxon>
        <taxon>Sordariomycetes</taxon>
        <taxon>Sordariomycetidae</taxon>
        <taxon>Sordariales</taxon>
        <taxon>Naviculisporaceae</taxon>
        <taxon>Rhypophila</taxon>
    </lineage>
</organism>
<keyword evidence="2" id="KW-0560">Oxidoreductase</keyword>
<dbReference type="AlphaFoldDB" id="A0AAN7B9V1"/>
<gene>
    <name evidence="5" type="ORF">QBC37DRAFT_386424</name>
</gene>
<dbReference type="PANTHER" id="PTHR13878:SF91">
    <property type="entry name" value="FAD BINDING DOMAIN PROTEIN (AFU_ORTHOLOGUE AFUA_6G12070)-RELATED"/>
    <property type="match status" value="1"/>
</dbReference>
<protein>
    <recommendedName>
        <fullName evidence="4">FAD-binding PCMH-type domain-containing protein</fullName>
    </recommendedName>
</protein>
<feature type="signal peptide" evidence="3">
    <location>
        <begin position="1"/>
        <end position="19"/>
    </location>
</feature>
<dbReference type="Pfam" id="PF01565">
    <property type="entry name" value="FAD_binding_4"/>
    <property type="match status" value="1"/>
</dbReference>
<accession>A0AAN7B9V1</accession>
<dbReference type="InterPro" id="IPR012951">
    <property type="entry name" value="BBE"/>
</dbReference>
<dbReference type="InterPro" id="IPR016166">
    <property type="entry name" value="FAD-bd_PCMH"/>
</dbReference>
<evidence type="ECO:0000256" key="2">
    <source>
        <dbReference type="ARBA" id="ARBA00023002"/>
    </source>
</evidence>
<dbReference type="EMBL" id="MU858081">
    <property type="protein sequence ID" value="KAK4215362.1"/>
    <property type="molecule type" value="Genomic_DNA"/>
</dbReference>
<dbReference type="GO" id="GO:0071949">
    <property type="term" value="F:FAD binding"/>
    <property type="evidence" value="ECO:0007669"/>
    <property type="project" value="InterPro"/>
</dbReference>
<dbReference type="Proteomes" id="UP001301769">
    <property type="component" value="Unassembled WGS sequence"/>
</dbReference>
<dbReference type="InterPro" id="IPR050432">
    <property type="entry name" value="FAD-linked_Oxidoreductases_BP"/>
</dbReference>
<feature type="chain" id="PRO_5043021817" description="FAD-binding PCMH-type domain-containing protein" evidence="3">
    <location>
        <begin position="20"/>
        <end position="580"/>
    </location>
</feature>
<reference evidence="5" key="1">
    <citation type="journal article" date="2023" name="Mol. Phylogenet. Evol.">
        <title>Genome-scale phylogeny and comparative genomics of the fungal order Sordariales.</title>
        <authorList>
            <person name="Hensen N."/>
            <person name="Bonometti L."/>
            <person name="Westerberg I."/>
            <person name="Brannstrom I.O."/>
            <person name="Guillou S."/>
            <person name="Cros-Aarteil S."/>
            <person name="Calhoun S."/>
            <person name="Haridas S."/>
            <person name="Kuo A."/>
            <person name="Mondo S."/>
            <person name="Pangilinan J."/>
            <person name="Riley R."/>
            <person name="LaButti K."/>
            <person name="Andreopoulos B."/>
            <person name="Lipzen A."/>
            <person name="Chen C."/>
            <person name="Yan M."/>
            <person name="Daum C."/>
            <person name="Ng V."/>
            <person name="Clum A."/>
            <person name="Steindorff A."/>
            <person name="Ohm R.A."/>
            <person name="Martin F."/>
            <person name="Silar P."/>
            <person name="Natvig D.O."/>
            <person name="Lalanne C."/>
            <person name="Gautier V."/>
            <person name="Ament-Velasquez S.L."/>
            <person name="Kruys A."/>
            <person name="Hutchinson M.I."/>
            <person name="Powell A.J."/>
            <person name="Barry K."/>
            <person name="Miller A.N."/>
            <person name="Grigoriev I.V."/>
            <person name="Debuchy R."/>
            <person name="Gladieux P."/>
            <person name="Hiltunen Thoren M."/>
            <person name="Johannesson H."/>
        </authorList>
    </citation>
    <scope>NUCLEOTIDE SEQUENCE</scope>
    <source>
        <strain evidence="5">PSN293</strain>
    </source>
</reference>
<feature type="domain" description="FAD-binding PCMH-type" evidence="4">
    <location>
        <begin position="126"/>
        <end position="304"/>
    </location>
</feature>
<dbReference type="InterPro" id="IPR036318">
    <property type="entry name" value="FAD-bd_PCMH-like_sf"/>
</dbReference>
<reference evidence="5" key="2">
    <citation type="submission" date="2023-05" db="EMBL/GenBank/DDBJ databases">
        <authorList>
            <consortium name="Lawrence Berkeley National Laboratory"/>
            <person name="Steindorff A."/>
            <person name="Hensen N."/>
            <person name="Bonometti L."/>
            <person name="Westerberg I."/>
            <person name="Brannstrom I.O."/>
            <person name="Guillou S."/>
            <person name="Cros-Aarteil S."/>
            <person name="Calhoun S."/>
            <person name="Haridas S."/>
            <person name="Kuo A."/>
            <person name="Mondo S."/>
            <person name="Pangilinan J."/>
            <person name="Riley R."/>
            <person name="Labutti K."/>
            <person name="Andreopoulos B."/>
            <person name="Lipzen A."/>
            <person name="Chen C."/>
            <person name="Yanf M."/>
            <person name="Daum C."/>
            <person name="Ng V."/>
            <person name="Clum A."/>
            <person name="Ohm R."/>
            <person name="Martin F."/>
            <person name="Silar P."/>
            <person name="Natvig D."/>
            <person name="Lalanne C."/>
            <person name="Gautier V."/>
            <person name="Ament-Velasquez S.L."/>
            <person name="Kruys A."/>
            <person name="Hutchinson M.I."/>
            <person name="Powell A.J."/>
            <person name="Barry K."/>
            <person name="Miller A.N."/>
            <person name="Grigoriev I.V."/>
            <person name="Debuchy R."/>
            <person name="Gladieux P."/>
            <person name="Thoren M.H."/>
            <person name="Johannesson H."/>
        </authorList>
    </citation>
    <scope>NUCLEOTIDE SEQUENCE</scope>
    <source>
        <strain evidence="5">PSN293</strain>
    </source>
</reference>
<dbReference type="InterPro" id="IPR006094">
    <property type="entry name" value="Oxid_FAD_bind_N"/>
</dbReference>
<name>A0AAN7B9V1_9PEZI</name>